<comment type="caution">
    <text evidence="4">The sequence shown here is derived from an EMBL/GenBank/DDBJ whole genome shotgun (WGS) entry which is preliminary data.</text>
</comment>
<dbReference type="GO" id="GO:0008107">
    <property type="term" value="F:galactoside 2-alpha-L-fucosyltransferase activity"/>
    <property type="evidence" value="ECO:0007669"/>
    <property type="project" value="InterPro"/>
</dbReference>
<comment type="similarity">
    <text evidence="3">Belongs to the glycosyltransferase 11 family.</text>
</comment>
<keyword evidence="3" id="KW-0333">Golgi apparatus</keyword>
<dbReference type="GO" id="GO:0032580">
    <property type="term" value="C:Golgi cisterna membrane"/>
    <property type="evidence" value="ECO:0007669"/>
    <property type="project" value="UniProtKB-SubCell"/>
</dbReference>
<sequence>MFHFSYTRLWKLCNSWRTRHPLKCALITILPLFSIVIILLHFSNVGDIFWYYFSKDSKHLPVSIQCNEGRLGNQMCTYASLYGLSTINKGRIFLAPNCNLKYLRPMFKHLSMKQAPPLYIHWNSWPVLSYFKLSDATIPPSSNYIGGFVYPCSYTFFDHVQDELRREFQFTPEIQMHARKVLQKANVHSLKEPTYVGIHVRRGDYQKRWLEIYKGVEVNMEFFRKAVEYFRKKYKNVVFVVVSDDRIWCLNNLVEPLGVYVSEESPTPAHDIAILAHCNHTIMTYGTFGFWGAYLAGGEVVYFDKFLLPNTSFAKTDFIFDKMYPPRWKGIVTVNVSALKL</sequence>
<comment type="subcellular location">
    <subcellularLocation>
        <location evidence="3">Golgi apparatus</location>
        <location evidence="3">Golgi stack membrane</location>
        <topology evidence="3">Single-pass type II membrane protein</topology>
    </subcellularLocation>
</comment>
<keyword evidence="3" id="KW-1133">Transmembrane helix</keyword>
<organism evidence="4 5">
    <name type="scientific">Larinioides sclopetarius</name>
    <dbReference type="NCBI Taxonomy" id="280406"/>
    <lineage>
        <taxon>Eukaryota</taxon>
        <taxon>Metazoa</taxon>
        <taxon>Ecdysozoa</taxon>
        <taxon>Arthropoda</taxon>
        <taxon>Chelicerata</taxon>
        <taxon>Arachnida</taxon>
        <taxon>Araneae</taxon>
        <taxon>Araneomorphae</taxon>
        <taxon>Entelegynae</taxon>
        <taxon>Araneoidea</taxon>
        <taxon>Araneidae</taxon>
        <taxon>Larinioides</taxon>
    </lineage>
</organism>
<evidence type="ECO:0000256" key="2">
    <source>
        <dbReference type="ARBA" id="ARBA00022679"/>
    </source>
</evidence>
<keyword evidence="5" id="KW-1185">Reference proteome</keyword>
<keyword evidence="3" id="KW-0735">Signal-anchor</keyword>
<dbReference type="GO" id="GO:0005975">
    <property type="term" value="P:carbohydrate metabolic process"/>
    <property type="evidence" value="ECO:0007669"/>
    <property type="project" value="InterPro"/>
</dbReference>
<gene>
    <name evidence="4" type="ORF">LARSCL_LOCUS7164</name>
</gene>
<evidence type="ECO:0000313" key="5">
    <source>
        <dbReference type="Proteomes" id="UP001497382"/>
    </source>
</evidence>
<reference evidence="4 5" key="1">
    <citation type="submission" date="2024-04" db="EMBL/GenBank/DDBJ databases">
        <authorList>
            <person name="Rising A."/>
            <person name="Reimegard J."/>
            <person name="Sonavane S."/>
            <person name="Akerstrom W."/>
            <person name="Nylinder S."/>
            <person name="Hedman E."/>
            <person name="Kallberg Y."/>
        </authorList>
    </citation>
    <scope>NUCLEOTIDE SEQUENCE [LARGE SCALE GENOMIC DNA]</scope>
</reference>
<dbReference type="CDD" id="cd11301">
    <property type="entry name" value="Fut1_Fut2_like"/>
    <property type="match status" value="1"/>
</dbReference>
<keyword evidence="1 3" id="KW-0328">Glycosyltransferase</keyword>
<name>A0AAV1ZQ52_9ARAC</name>
<feature type="transmembrane region" description="Helical" evidence="3">
    <location>
        <begin position="21"/>
        <end position="42"/>
    </location>
</feature>
<comment type="pathway">
    <text evidence="3">Protein modification; protein glycosylation.</text>
</comment>
<dbReference type="Proteomes" id="UP001497382">
    <property type="component" value="Unassembled WGS sequence"/>
</dbReference>
<keyword evidence="3" id="KW-0812">Transmembrane</keyword>
<dbReference type="PANTHER" id="PTHR11927:SF9">
    <property type="entry name" value="L-FUCOSYLTRANSFERASE"/>
    <property type="match status" value="1"/>
</dbReference>
<keyword evidence="3" id="KW-0325">Glycoprotein</keyword>
<dbReference type="Pfam" id="PF01531">
    <property type="entry name" value="Glyco_transf_11"/>
    <property type="match status" value="1"/>
</dbReference>
<protein>
    <recommendedName>
        <fullName evidence="3">L-Fucosyltransferase</fullName>
        <ecNumber evidence="3">2.4.1.-</ecNumber>
    </recommendedName>
</protein>
<evidence type="ECO:0000256" key="1">
    <source>
        <dbReference type="ARBA" id="ARBA00022676"/>
    </source>
</evidence>
<proteinExistence type="inferred from homology"/>
<keyword evidence="2 3" id="KW-0808">Transferase</keyword>
<dbReference type="EMBL" id="CAXIEN010000071">
    <property type="protein sequence ID" value="CAL1273917.1"/>
    <property type="molecule type" value="Genomic_DNA"/>
</dbReference>
<evidence type="ECO:0000256" key="3">
    <source>
        <dbReference type="RuleBase" id="RU363129"/>
    </source>
</evidence>
<dbReference type="InterPro" id="IPR002516">
    <property type="entry name" value="Glyco_trans_11"/>
</dbReference>
<evidence type="ECO:0000313" key="4">
    <source>
        <dbReference type="EMBL" id="CAL1273917.1"/>
    </source>
</evidence>
<accession>A0AAV1ZQ52</accession>
<dbReference type="EC" id="2.4.1.-" evidence="3"/>
<keyword evidence="3" id="KW-0472">Membrane</keyword>
<dbReference type="AlphaFoldDB" id="A0AAV1ZQ52"/>
<dbReference type="PANTHER" id="PTHR11927">
    <property type="entry name" value="GALACTOSIDE 2-L-FUCOSYLTRANSFERASE"/>
    <property type="match status" value="1"/>
</dbReference>